<dbReference type="InterPro" id="IPR029052">
    <property type="entry name" value="Metallo-depent_PP-like"/>
</dbReference>
<dbReference type="EMBL" id="BSXU01001949">
    <property type="protein sequence ID" value="GMG32686.1"/>
    <property type="molecule type" value="Genomic_DNA"/>
</dbReference>
<dbReference type="Gene3D" id="3.60.21.10">
    <property type="match status" value="1"/>
</dbReference>
<dbReference type="Pfam" id="PF00149">
    <property type="entry name" value="Metallophos"/>
    <property type="match status" value="1"/>
</dbReference>
<dbReference type="CDD" id="cd00840">
    <property type="entry name" value="MPP_Mre11_N"/>
    <property type="match status" value="1"/>
</dbReference>
<dbReference type="GO" id="GO:0008296">
    <property type="term" value="F:3'-5'-DNA exonuclease activity"/>
    <property type="evidence" value="ECO:0007669"/>
    <property type="project" value="InterPro"/>
</dbReference>
<feature type="region of interest" description="Disordered" evidence="19">
    <location>
        <begin position="426"/>
        <end position="445"/>
    </location>
</feature>
<dbReference type="GO" id="GO:0097552">
    <property type="term" value="P:mitochondrial double-strand break repair via homologous recombination"/>
    <property type="evidence" value="ECO:0007669"/>
    <property type="project" value="TreeGrafter"/>
</dbReference>
<dbReference type="SUPFAM" id="SSF56300">
    <property type="entry name" value="Metallo-dependent phosphatases"/>
    <property type="match status" value="1"/>
</dbReference>
<dbReference type="NCBIfam" id="TIGR00583">
    <property type="entry name" value="mre11"/>
    <property type="match status" value="1"/>
</dbReference>
<gene>
    <name evidence="21" type="ORF">Amon01_000417200</name>
</gene>
<feature type="compositionally biased region" description="Basic residues" evidence="19">
    <location>
        <begin position="686"/>
        <end position="706"/>
    </location>
</feature>
<feature type="compositionally biased region" description="Basic and acidic residues" evidence="19">
    <location>
        <begin position="545"/>
        <end position="557"/>
    </location>
</feature>
<dbReference type="GO" id="GO:0000723">
    <property type="term" value="P:telomere maintenance"/>
    <property type="evidence" value="ECO:0007669"/>
    <property type="project" value="TreeGrafter"/>
</dbReference>
<comment type="similarity">
    <text evidence="4 16 18">Belongs to the MRE11/RAD32 family.</text>
</comment>
<dbReference type="GO" id="GO:0000014">
    <property type="term" value="F:single-stranded DNA endodeoxyribonuclease activity"/>
    <property type="evidence" value="ECO:0007669"/>
    <property type="project" value="TreeGrafter"/>
</dbReference>
<evidence type="ECO:0000256" key="19">
    <source>
        <dbReference type="SAM" id="MobiDB-lite"/>
    </source>
</evidence>
<evidence type="ECO:0000256" key="8">
    <source>
        <dbReference type="ARBA" id="ARBA00022759"/>
    </source>
</evidence>
<evidence type="ECO:0000256" key="10">
    <source>
        <dbReference type="ARBA" id="ARBA00022801"/>
    </source>
</evidence>
<feature type="region of interest" description="Disordered" evidence="19">
    <location>
        <begin position="544"/>
        <end position="720"/>
    </location>
</feature>
<reference evidence="21" key="1">
    <citation type="submission" date="2023-04" db="EMBL/GenBank/DDBJ databases">
        <title>Ambrosiozyma monospora NBRC 1965.</title>
        <authorList>
            <person name="Ichikawa N."/>
            <person name="Sato H."/>
            <person name="Tonouchi N."/>
        </authorList>
    </citation>
    <scope>NUCLEOTIDE SEQUENCE</scope>
    <source>
        <strain evidence="21">NBRC 1965</strain>
    </source>
</reference>
<dbReference type="PANTHER" id="PTHR10139:SF1">
    <property type="entry name" value="DOUBLE-STRAND BREAK REPAIR PROTEIN MRE11"/>
    <property type="match status" value="1"/>
</dbReference>
<dbReference type="InterPro" id="IPR041796">
    <property type="entry name" value="Mre11_N"/>
</dbReference>
<dbReference type="SMART" id="SM01347">
    <property type="entry name" value="Mre11_DNA_bind"/>
    <property type="match status" value="1"/>
</dbReference>
<keyword evidence="22" id="KW-1185">Reference proteome</keyword>
<organism evidence="21 22">
    <name type="scientific">Ambrosiozyma monospora</name>
    <name type="common">Yeast</name>
    <name type="synonym">Endomycopsis monosporus</name>
    <dbReference type="NCBI Taxonomy" id="43982"/>
    <lineage>
        <taxon>Eukaryota</taxon>
        <taxon>Fungi</taxon>
        <taxon>Dikarya</taxon>
        <taxon>Ascomycota</taxon>
        <taxon>Saccharomycotina</taxon>
        <taxon>Pichiomycetes</taxon>
        <taxon>Pichiales</taxon>
        <taxon>Pichiaceae</taxon>
        <taxon>Ambrosiozyma</taxon>
    </lineage>
</organism>
<accession>A0A9W7DK43</accession>
<evidence type="ECO:0000313" key="22">
    <source>
        <dbReference type="Proteomes" id="UP001165063"/>
    </source>
</evidence>
<dbReference type="GO" id="GO:0030145">
    <property type="term" value="F:manganese ion binding"/>
    <property type="evidence" value="ECO:0007669"/>
    <property type="project" value="UniProtKB-UniRule"/>
</dbReference>
<dbReference type="GO" id="GO:0031573">
    <property type="term" value="P:mitotic intra-S DNA damage checkpoint signaling"/>
    <property type="evidence" value="ECO:0007669"/>
    <property type="project" value="TreeGrafter"/>
</dbReference>
<evidence type="ECO:0000256" key="18">
    <source>
        <dbReference type="RuleBase" id="RU003447"/>
    </source>
</evidence>
<keyword evidence="6 16" id="KW-0540">Nuclease</keyword>
<evidence type="ECO:0000256" key="13">
    <source>
        <dbReference type="ARBA" id="ARBA00023211"/>
    </source>
</evidence>
<sequence length="720" mass="80268">MPQVHHIEPGKDTFRILLTTDNHVGYNEDDQIRGDDGWKTFQEIMHLALEKDVDMVVQGGDLFHVNKPSKKSYYHVMRVLRECCWNDKPIEFKLLSDPSTAMATKHFSYPAEYDSNINVGLPMYAISGNHDDATGDDLLSPLDLLSVSGLLNHYGRVTNNDNIVIHPLLFNKGTTNLALYGLQSIREERLKKTMFQGNLEFLRPDTDESIQWFNLMSIHQNHVPRPGVRIIEEAHLPDFLDFVLWGHEHECHTTTDENVATGFHVLQPGSSIATSLSEGEVPDKHVFVLSVKGKDFSLEPVRLKSVRPFAMKTIVLSETGISAGTGNKDEVLRLLHKEVEDLISEAEESWKTSNARALEDGLYTDADVPLPLVRLRVEYTGGYEVENPRFFSNRFVGKVANVNDVVLFYRKKATANKLAIDLDKKSKSINGENNGDEDEFEHEAPDEKKDIVAMINEDLDDSELILLQKDKYTEAVDASMGSDKTALSTFVKQEEELDLELLMSLNINDQNEGENSEEISATLNSLKKSFKKLAKQIRVESQYSAKEEADLDLDSRDATPIPVTTTRKTTTTRGRGSGRGGRAKKAAITPSFVISDDDDDRTTAVSTPVTRKSPRSKKKTSQSTTSSARRGRKPAAPVETIVSDESEEAMVVTSGSEDEYRETSPAPTPKRVRKTAASSSGTATKVTKKRTPAATKKKAAPAKRKVQSQLSAFMLPRRNS</sequence>
<dbReference type="Proteomes" id="UP001165063">
    <property type="component" value="Unassembled WGS sequence"/>
</dbReference>
<evidence type="ECO:0000313" key="21">
    <source>
        <dbReference type="EMBL" id="GMG32686.1"/>
    </source>
</evidence>
<evidence type="ECO:0000256" key="14">
    <source>
        <dbReference type="ARBA" id="ARBA00023242"/>
    </source>
</evidence>
<protein>
    <recommendedName>
        <fullName evidence="16">Double-strand break repair protein</fullName>
    </recommendedName>
</protein>
<keyword evidence="5" id="KW-0158">Chromosome</keyword>
<keyword evidence="15 16" id="KW-0469">Meiosis</keyword>
<dbReference type="InterPro" id="IPR038487">
    <property type="entry name" value="Mre11_capping_dom"/>
</dbReference>
<evidence type="ECO:0000256" key="9">
    <source>
        <dbReference type="ARBA" id="ARBA00022763"/>
    </source>
</evidence>
<evidence type="ECO:0000256" key="12">
    <source>
        <dbReference type="ARBA" id="ARBA00023204"/>
    </source>
</evidence>
<dbReference type="InterPro" id="IPR007281">
    <property type="entry name" value="Mre11_DNA-bd"/>
</dbReference>
<dbReference type="FunFam" id="3.60.21.10:FF:000011">
    <property type="entry name" value="Double-strand break repair protein"/>
    <property type="match status" value="1"/>
</dbReference>
<evidence type="ECO:0000256" key="4">
    <source>
        <dbReference type="ARBA" id="ARBA00009028"/>
    </source>
</evidence>
<keyword evidence="11 16" id="KW-0269">Exonuclease</keyword>
<dbReference type="PIRSF" id="PIRSF000882">
    <property type="entry name" value="DSB_repair_MRE11"/>
    <property type="match status" value="1"/>
</dbReference>
<evidence type="ECO:0000256" key="17">
    <source>
        <dbReference type="PIRSR" id="PIRSR000882-1"/>
    </source>
</evidence>
<dbReference type="GO" id="GO:0007095">
    <property type="term" value="P:mitotic G2 DNA damage checkpoint signaling"/>
    <property type="evidence" value="ECO:0007669"/>
    <property type="project" value="TreeGrafter"/>
</dbReference>
<evidence type="ECO:0000256" key="5">
    <source>
        <dbReference type="ARBA" id="ARBA00022454"/>
    </source>
</evidence>
<dbReference type="GO" id="GO:0035861">
    <property type="term" value="C:site of double-strand break"/>
    <property type="evidence" value="ECO:0007669"/>
    <property type="project" value="TreeGrafter"/>
</dbReference>
<evidence type="ECO:0000256" key="3">
    <source>
        <dbReference type="ARBA" id="ARBA00004286"/>
    </source>
</evidence>
<keyword evidence="14 16" id="KW-0539">Nucleus</keyword>
<name>A0A9W7DK43_AMBMO</name>
<keyword evidence="9 16" id="KW-0227">DNA damage</keyword>
<comment type="function">
    <text evidence="16">Core component of the MRN complex, which plays a central role in double-strand break (DSB) repair, DNA recombination, maintenance of telomere integrity and meiosis. The MRN complex is involved in the repair of DNA double-strand breaks (DSBs) via homologous recombination (HR), an error-free mechanism which primarily occurs during S and G2 phases. The complex (1) mediates the end resection of damaged DNA, which generates proper single-stranded DNA, a key initial steps in HR, and is (2) required for the recruitment of other repair factors and efficient activation of ATM and ATR upon DNA damage. Within the MRN complex, MRE11 possesses both single-strand endonuclease activity and double-strand-specific 3'-5' exonuclease activity. MRE11 first endonucleolytically cleaves the 5' strand at DNA DSB ends to prevent non-homologous end joining (NHEJ) and licence HR. It then generates a single-stranded DNA gap via 3' to 5' exonucleolytic degradation, which is required for single-strand invasion and recombination.</text>
</comment>
<evidence type="ECO:0000256" key="11">
    <source>
        <dbReference type="ARBA" id="ARBA00022839"/>
    </source>
</evidence>
<keyword evidence="8 16" id="KW-0255">Endonuclease</keyword>
<dbReference type="InterPro" id="IPR004843">
    <property type="entry name" value="Calcineurin-like_PHP"/>
</dbReference>
<comment type="caution">
    <text evidence="21">The sequence shown here is derived from an EMBL/GenBank/DDBJ whole genome shotgun (WGS) entry which is preliminary data.</text>
</comment>
<dbReference type="GO" id="GO:0006303">
    <property type="term" value="P:double-strand break repair via nonhomologous end joining"/>
    <property type="evidence" value="ECO:0007669"/>
    <property type="project" value="TreeGrafter"/>
</dbReference>
<evidence type="ECO:0000256" key="16">
    <source>
        <dbReference type="PIRNR" id="PIRNR000882"/>
    </source>
</evidence>
<dbReference type="GO" id="GO:0030870">
    <property type="term" value="C:Mre11 complex"/>
    <property type="evidence" value="ECO:0007669"/>
    <property type="project" value="UniProtKB-UniRule"/>
</dbReference>
<proteinExistence type="inferred from homology"/>
<feature type="compositionally biased region" description="Low complexity" evidence="19">
    <location>
        <begin position="564"/>
        <end position="574"/>
    </location>
</feature>
<evidence type="ECO:0000256" key="2">
    <source>
        <dbReference type="ARBA" id="ARBA00004123"/>
    </source>
</evidence>
<keyword evidence="10 16" id="KW-0378">Hydrolase</keyword>
<evidence type="ECO:0000256" key="1">
    <source>
        <dbReference type="ARBA" id="ARBA00001936"/>
    </source>
</evidence>
<keyword evidence="13 16" id="KW-0464">Manganese</keyword>
<feature type="domain" description="Mre11 DNA-binding" evidence="20">
    <location>
        <begin position="296"/>
        <end position="479"/>
    </location>
</feature>
<evidence type="ECO:0000256" key="7">
    <source>
        <dbReference type="ARBA" id="ARBA00022723"/>
    </source>
</evidence>
<feature type="active site" description="Proton donor" evidence="17">
    <location>
        <position position="130"/>
    </location>
</feature>
<keyword evidence="12 16" id="KW-0234">DNA repair</keyword>
<keyword evidence="7" id="KW-0479">Metal-binding</keyword>
<dbReference type="AlphaFoldDB" id="A0A9W7DK43"/>
<dbReference type="OrthoDB" id="30417at2759"/>
<evidence type="ECO:0000259" key="20">
    <source>
        <dbReference type="SMART" id="SM01347"/>
    </source>
</evidence>
<dbReference type="InterPro" id="IPR003701">
    <property type="entry name" value="Mre11"/>
</dbReference>
<dbReference type="PANTHER" id="PTHR10139">
    <property type="entry name" value="DOUBLE-STRAND BREAK REPAIR PROTEIN MRE11"/>
    <property type="match status" value="1"/>
</dbReference>
<dbReference type="GO" id="GO:0000724">
    <property type="term" value="P:double-strand break repair via homologous recombination"/>
    <property type="evidence" value="ECO:0007669"/>
    <property type="project" value="TreeGrafter"/>
</dbReference>
<dbReference type="Pfam" id="PF04152">
    <property type="entry name" value="Mre11_DNA_bind"/>
    <property type="match status" value="1"/>
</dbReference>
<evidence type="ECO:0000256" key="6">
    <source>
        <dbReference type="ARBA" id="ARBA00022722"/>
    </source>
</evidence>
<dbReference type="GO" id="GO:0042138">
    <property type="term" value="P:meiotic DNA double-strand break formation"/>
    <property type="evidence" value="ECO:0007669"/>
    <property type="project" value="TreeGrafter"/>
</dbReference>
<dbReference type="Gene3D" id="3.30.110.110">
    <property type="entry name" value="Mre11, capping domain"/>
    <property type="match status" value="1"/>
</dbReference>
<evidence type="ECO:0000256" key="15">
    <source>
        <dbReference type="ARBA" id="ARBA00023254"/>
    </source>
</evidence>
<comment type="subcellular location">
    <subcellularLocation>
        <location evidence="3">Chromosome</location>
    </subcellularLocation>
    <subcellularLocation>
        <location evidence="2 16">Nucleus</location>
    </subcellularLocation>
</comment>
<comment type="cofactor">
    <cofactor evidence="1 16">
        <name>Mn(2+)</name>
        <dbReference type="ChEBI" id="CHEBI:29035"/>
    </cofactor>
</comment>